<dbReference type="InterPro" id="IPR011008">
    <property type="entry name" value="Dimeric_a/b-barrel"/>
</dbReference>
<gene>
    <name evidence="2" type="ORF">F0L74_13510</name>
</gene>
<dbReference type="RefSeq" id="WP_149838379.1">
    <property type="nucleotide sequence ID" value="NZ_VUOC01000002.1"/>
</dbReference>
<evidence type="ECO:0000313" key="3">
    <source>
        <dbReference type="Proteomes" id="UP000324611"/>
    </source>
</evidence>
<dbReference type="EMBL" id="VUOC01000002">
    <property type="protein sequence ID" value="KAA2243504.1"/>
    <property type="molecule type" value="Genomic_DNA"/>
</dbReference>
<evidence type="ECO:0000259" key="1">
    <source>
        <dbReference type="PROSITE" id="PS51725"/>
    </source>
</evidence>
<reference evidence="2 3" key="2">
    <citation type="submission" date="2019-09" db="EMBL/GenBank/DDBJ databases">
        <authorList>
            <person name="Jin C."/>
        </authorList>
    </citation>
    <scope>NUCLEOTIDE SEQUENCE [LARGE SCALE GENOMIC DNA]</scope>
    <source>
        <strain evidence="2 3">BN140078</strain>
    </source>
</reference>
<comment type="caution">
    <text evidence="2">The sequence shown here is derived from an EMBL/GenBank/DDBJ whole genome shotgun (WGS) entry which is preliminary data.</text>
</comment>
<sequence length="111" mass="12442">MTIITKEQKALTLVNVFTVAPERQEELLNFLIRNTDEFISKCPGFISASFHKGIDGKSVVVYAQYENMDAFQNMIKTEGGQKMVEEGSKIATSAQRSLCIVYDTRDAQSNL</sequence>
<keyword evidence="2" id="KW-0560">Oxidoreductase</keyword>
<dbReference type="SUPFAM" id="SSF54909">
    <property type="entry name" value="Dimeric alpha+beta barrel"/>
    <property type="match status" value="1"/>
</dbReference>
<proteinExistence type="predicted"/>
<feature type="domain" description="ABM" evidence="1">
    <location>
        <begin position="11"/>
        <end position="101"/>
    </location>
</feature>
<dbReference type="InterPro" id="IPR007138">
    <property type="entry name" value="ABM_dom"/>
</dbReference>
<keyword evidence="2" id="KW-0503">Monooxygenase</keyword>
<dbReference type="Gene3D" id="3.30.70.100">
    <property type="match status" value="1"/>
</dbReference>
<keyword evidence="3" id="KW-1185">Reference proteome</keyword>
<evidence type="ECO:0000313" key="2">
    <source>
        <dbReference type="EMBL" id="KAA2243504.1"/>
    </source>
</evidence>
<name>A0A5B2VXH9_9BACT</name>
<organism evidence="2 3">
    <name type="scientific">Chitinophaga agrisoli</name>
    <dbReference type="NCBI Taxonomy" id="2607653"/>
    <lineage>
        <taxon>Bacteria</taxon>
        <taxon>Pseudomonadati</taxon>
        <taxon>Bacteroidota</taxon>
        <taxon>Chitinophagia</taxon>
        <taxon>Chitinophagales</taxon>
        <taxon>Chitinophagaceae</taxon>
        <taxon>Chitinophaga</taxon>
    </lineage>
</organism>
<reference evidence="2 3" key="1">
    <citation type="submission" date="2019-09" db="EMBL/GenBank/DDBJ databases">
        <title>Chitinophaga ginsengihumi sp. nov., isolated from soil of ginseng rhizosphere.</title>
        <authorList>
            <person name="Lee J."/>
        </authorList>
    </citation>
    <scope>NUCLEOTIDE SEQUENCE [LARGE SCALE GENOMIC DNA]</scope>
    <source>
        <strain evidence="2 3">BN140078</strain>
    </source>
</reference>
<dbReference type="Pfam" id="PF03992">
    <property type="entry name" value="ABM"/>
    <property type="match status" value="1"/>
</dbReference>
<accession>A0A5B2VXH9</accession>
<dbReference type="GO" id="GO:0004497">
    <property type="term" value="F:monooxygenase activity"/>
    <property type="evidence" value="ECO:0007669"/>
    <property type="project" value="UniProtKB-KW"/>
</dbReference>
<dbReference type="PROSITE" id="PS51725">
    <property type="entry name" value="ABM"/>
    <property type="match status" value="1"/>
</dbReference>
<dbReference type="Proteomes" id="UP000324611">
    <property type="component" value="Unassembled WGS sequence"/>
</dbReference>
<protein>
    <submittedName>
        <fullName evidence="2">Antibiotic biosynthesis monooxygenase</fullName>
    </submittedName>
</protein>
<dbReference type="AlphaFoldDB" id="A0A5B2VXH9"/>